<evidence type="ECO:0000256" key="1">
    <source>
        <dbReference type="SAM" id="MobiDB-lite"/>
    </source>
</evidence>
<gene>
    <name evidence="2" type="ORF">GCM10023321_31750</name>
</gene>
<name>A0ABP9Q3D9_9PSEU</name>
<feature type="region of interest" description="Disordered" evidence="1">
    <location>
        <begin position="92"/>
        <end position="111"/>
    </location>
</feature>
<keyword evidence="3" id="KW-1185">Reference proteome</keyword>
<evidence type="ECO:0008006" key="4">
    <source>
        <dbReference type="Google" id="ProtNLM"/>
    </source>
</evidence>
<dbReference type="InterPro" id="IPR004927">
    <property type="entry name" value="MerB"/>
</dbReference>
<proteinExistence type="predicted"/>
<reference evidence="3" key="1">
    <citation type="journal article" date="2019" name="Int. J. Syst. Evol. Microbiol.">
        <title>The Global Catalogue of Microorganisms (GCM) 10K type strain sequencing project: providing services to taxonomists for standard genome sequencing and annotation.</title>
        <authorList>
            <consortium name="The Broad Institute Genomics Platform"/>
            <consortium name="The Broad Institute Genome Sequencing Center for Infectious Disease"/>
            <person name="Wu L."/>
            <person name="Ma J."/>
        </authorList>
    </citation>
    <scope>NUCLEOTIDE SEQUENCE [LARGE SCALE GENOMIC DNA]</scope>
    <source>
        <strain evidence="3">JCM 18303</strain>
    </source>
</reference>
<accession>A0ABP9Q3D9</accession>
<protein>
    <recommendedName>
        <fullName evidence="4">Alkylmercury lyase-like protein</fullName>
    </recommendedName>
</protein>
<evidence type="ECO:0000313" key="2">
    <source>
        <dbReference type="EMBL" id="GAA5156292.1"/>
    </source>
</evidence>
<evidence type="ECO:0000313" key="3">
    <source>
        <dbReference type="Proteomes" id="UP001428817"/>
    </source>
</evidence>
<dbReference type="RefSeq" id="WP_345702860.1">
    <property type="nucleotide sequence ID" value="NZ_BAABJP010000011.1"/>
</dbReference>
<dbReference type="InterPro" id="IPR053717">
    <property type="entry name" value="MerB_lyase_sf"/>
</dbReference>
<sequence length="324" mass="33184">MPDCPNLAPLLDRLGQLTDLLVTTRRIHTDADAVAAGMAGSPTLLINGRDPFTTGGGHECGLSCRIYRDGHGHPVSAPTLAQLRAALAAASPAAEPDSGASAGSGAARPPGLALSDWRAKASPLDPVEKRVHQAILRGFAATGRPPAPPELGAITAGSGRAIGDVLGVLHELDTIRLAPDGQIAVAYPFSARPTRHRVRIGDRSDAGALQVYAMCAIDALGISAMLGQDTHIDSVDATSGQPISVTTAAGNASWDPPGAVVFVGADPCGGPSADCCCDYLNFFTDHTAATAWALTHSHIPGQILTQAEAEQLGARLFGHLLATT</sequence>
<organism evidence="2 3">
    <name type="scientific">Pseudonocardia eucalypti</name>
    <dbReference type="NCBI Taxonomy" id="648755"/>
    <lineage>
        <taxon>Bacteria</taxon>
        <taxon>Bacillati</taxon>
        <taxon>Actinomycetota</taxon>
        <taxon>Actinomycetes</taxon>
        <taxon>Pseudonocardiales</taxon>
        <taxon>Pseudonocardiaceae</taxon>
        <taxon>Pseudonocardia</taxon>
    </lineage>
</organism>
<dbReference type="EMBL" id="BAABJP010000011">
    <property type="protein sequence ID" value="GAA5156292.1"/>
    <property type="molecule type" value="Genomic_DNA"/>
</dbReference>
<dbReference type="Proteomes" id="UP001428817">
    <property type="component" value="Unassembled WGS sequence"/>
</dbReference>
<dbReference type="Pfam" id="PF03243">
    <property type="entry name" value="MerB"/>
    <property type="match status" value="1"/>
</dbReference>
<dbReference type="Gene3D" id="3.30.450.410">
    <property type="match status" value="1"/>
</dbReference>
<dbReference type="SUPFAM" id="SSF160387">
    <property type="entry name" value="NosL/MerB-like"/>
    <property type="match status" value="1"/>
</dbReference>
<comment type="caution">
    <text evidence="2">The sequence shown here is derived from an EMBL/GenBank/DDBJ whole genome shotgun (WGS) entry which is preliminary data.</text>
</comment>